<evidence type="ECO:0000313" key="2">
    <source>
        <dbReference type="EMBL" id="MBB3047951.1"/>
    </source>
</evidence>
<evidence type="ECO:0000313" key="3">
    <source>
        <dbReference type="Proteomes" id="UP000537130"/>
    </source>
</evidence>
<name>A0A7W4W5P5_9GAMM</name>
<dbReference type="InterPro" id="IPR029058">
    <property type="entry name" value="AB_hydrolase_fold"/>
</dbReference>
<organism evidence="2 3">
    <name type="scientific">Litorivivens lipolytica</name>
    <dbReference type="NCBI Taxonomy" id="1524264"/>
    <lineage>
        <taxon>Bacteria</taxon>
        <taxon>Pseudomonadati</taxon>
        <taxon>Pseudomonadota</taxon>
        <taxon>Gammaproteobacteria</taxon>
        <taxon>Litorivivens</taxon>
    </lineage>
</organism>
<dbReference type="SUPFAM" id="SSF53474">
    <property type="entry name" value="alpha/beta-Hydrolases"/>
    <property type="match status" value="1"/>
</dbReference>
<keyword evidence="3" id="KW-1185">Reference proteome</keyword>
<dbReference type="PANTHER" id="PTHR43689:SF8">
    <property type="entry name" value="ALPHA_BETA-HYDROLASES SUPERFAMILY PROTEIN"/>
    <property type="match status" value="1"/>
</dbReference>
<feature type="domain" description="AB hydrolase-1" evidence="1">
    <location>
        <begin position="70"/>
        <end position="305"/>
    </location>
</feature>
<reference evidence="2 3" key="1">
    <citation type="submission" date="2020-08" db="EMBL/GenBank/DDBJ databases">
        <title>Genomic Encyclopedia of Type Strains, Phase III (KMG-III): the genomes of soil and plant-associated and newly described type strains.</title>
        <authorList>
            <person name="Whitman W."/>
        </authorList>
    </citation>
    <scope>NUCLEOTIDE SEQUENCE [LARGE SCALE GENOMIC DNA]</scope>
    <source>
        <strain evidence="2 3">CECT 8654</strain>
    </source>
</reference>
<dbReference type="Pfam" id="PF00561">
    <property type="entry name" value="Abhydrolase_1"/>
    <property type="match status" value="1"/>
</dbReference>
<sequence length="322" mass="36607">MATLLRWFGRAVLALCLLVLAYMLFALVAYRDIPTDVLIERYADDNLAFADVDGNRIAYRLDGQPLGSAPVVVLIHSHYFNSRMWDAWIPHLSDAFTLLRFDMTSHGLTGPEANNDYSMVRDIALMEGLFESLSLERFSLVGSSLGGNFAFHYAARHPEQVEHLVLINSGGLKRKQSSKRNAKAIPEWFYRVFYFVPELAYRRFIEWMVYDPSIVSDALVEEFHAMFRRSGNRQAELSRMRSFDVGEPAPVLAQVRAPVLIVWGENNPQLPTEQVPQFARLLVSSPRVVSKILPQAGHLLPVEKPEQSAKLTRRFLLQGDIE</sequence>
<evidence type="ECO:0000259" key="1">
    <source>
        <dbReference type="Pfam" id="PF00561"/>
    </source>
</evidence>
<dbReference type="PRINTS" id="PR00111">
    <property type="entry name" value="ABHYDROLASE"/>
</dbReference>
<protein>
    <submittedName>
        <fullName evidence="2">Pimeloyl-ACP methyl ester carboxylesterase</fullName>
    </submittedName>
</protein>
<dbReference type="PANTHER" id="PTHR43689">
    <property type="entry name" value="HYDROLASE"/>
    <property type="match status" value="1"/>
</dbReference>
<proteinExistence type="predicted"/>
<dbReference type="EMBL" id="JACHWY010000002">
    <property type="protein sequence ID" value="MBB3047951.1"/>
    <property type="molecule type" value="Genomic_DNA"/>
</dbReference>
<accession>A0A7W4W5P5</accession>
<dbReference type="Proteomes" id="UP000537130">
    <property type="component" value="Unassembled WGS sequence"/>
</dbReference>
<comment type="caution">
    <text evidence="2">The sequence shown here is derived from an EMBL/GenBank/DDBJ whole genome shotgun (WGS) entry which is preliminary data.</text>
</comment>
<gene>
    <name evidence="2" type="ORF">FHR99_002217</name>
</gene>
<dbReference type="AlphaFoldDB" id="A0A7W4W5P5"/>
<dbReference type="Gene3D" id="3.40.50.1820">
    <property type="entry name" value="alpha/beta hydrolase"/>
    <property type="match status" value="1"/>
</dbReference>
<dbReference type="InterPro" id="IPR000073">
    <property type="entry name" value="AB_hydrolase_1"/>
</dbReference>
<dbReference type="RefSeq" id="WP_183410700.1">
    <property type="nucleotide sequence ID" value="NZ_JACHWY010000002.1"/>
</dbReference>